<proteinExistence type="inferred from homology"/>
<dbReference type="RefSeq" id="WP_182921155.1">
    <property type="nucleotide sequence ID" value="NZ_WNXD01000001.1"/>
</dbReference>
<dbReference type="GO" id="GO:0015344">
    <property type="term" value="F:siderophore uptake transmembrane transporter activity"/>
    <property type="evidence" value="ECO:0007669"/>
    <property type="project" value="TreeGrafter"/>
</dbReference>
<dbReference type="EMBL" id="WNXD01000001">
    <property type="protein sequence ID" value="MBB2144466.1"/>
    <property type="molecule type" value="Genomic_DNA"/>
</dbReference>
<comment type="similarity">
    <text evidence="2">Belongs to the TonB-dependent receptor family.</text>
</comment>
<gene>
    <name evidence="4" type="ORF">GM921_03145</name>
</gene>
<dbReference type="PROSITE" id="PS52016">
    <property type="entry name" value="TONB_DEPENDENT_REC_3"/>
    <property type="match status" value="1"/>
</dbReference>
<organism evidence="4 5">
    <name type="scientific">Pedobacter planticolens</name>
    <dbReference type="NCBI Taxonomy" id="2679964"/>
    <lineage>
        <taxon>Bacteria</taxon>
        <taxon>Pseudomonadati</taxon>
        <taxon>Bacteroidota</taxon>
        <taxon>Sphingobacteriia</taxon>
        <taxon>Sphingobacteriales</taxon>
        <taxon>Sphingobacteriaceae</taxon>
        <taxon>Pedobacter</taxon>
    </lineage>
</organism>
<evidence type="ECO:0000256" key="1">
    <source>
        <dbReference type="ARBA" id="ARBA00022729"/>
    </source>
</evidence>
<evidence type="ECO:0000259" key="3">
    <source>
        <dbReference type="Pfam" id="PF07715"/>
    </source>
</evidence>
<dbReference type="Pfam" id="PF13715">
    <property type="entry name" value="CarbopepD_reg_2"/>
    <property type="match status" value="1"/>
</dbReference>
<dbReference type="InterPro" id="IPR012910">
    <property type="entry name" value="Plug_dom"/>
</dbReference>
<dbReference type="InterPro" id="IPR008969">
    <property type="entry name" value="CarboxyPept-like_regulatory"/>
</dbReference>
<comment type="subcellular location">
    <subcellularLocation>
        <location evidence="2">Cell outer membrane</location>
        <topology evidence="2">Multi-pass membrane protein</topology>
    </subcellularLocation>
</comment>
<feature type="domain" description="TonB-dependent receptor plug" evidence="3">
    <location>
        <begin position="130"/>
        <end position="239"/>
    </location>
</feature>
<dbReference type="SUPFAM" id="SSF56935">
    <property type="entry name" value="Porins"/>
    <property type="match status" value="1"/>
</dbReference>
<keyword evidence="2" id="KW-0472">Membrane</keyword>
<comment type="caution">
    <text evidence="4">The sequence shown here is derived from an EMBL/GenBank/DDBJ whole genome shotgun (WGS) entry which is preliminary data.</text>
</comment>
<keyword evidence="2" id="KW-1134">Transmembrane beta strand</keyword>
<dbReference type="InterPro" id="IPR023997">
    <property type="entry name" value="TonB-dep_OMP_SusC/RagA_CS"/>
</dbReference>
<accession>A0A923IU42</accession>
<dbReference type="InterPro" id="IPR037066">
    <property type="entry name" value="Plug_dom_sf"/>
</dbReference>
<dbReference type="GO" id="GO:0044718">
    <property type="term" value="P:siderophore transmembrane transport"/>
    <property type="evidence" value="ECO:0007669"/>
    <property type="project" value="TreeGrafter"/>
</dbReference>
<keyword evidence="2" id="KW-0813">Transport</keyword>
<dbReference type="Proteomes" id="UP000601055">
    <property type="component" value="Unassembled WGS sequence"/>
</dbReference>
<dbReference type="Gene3D" id="2.170.130.10">
    <property type="entry name" value="TonB-dependent receptor, plug domain"/>
    <property type="match status" value="1"/>
</dbReference>
<keyword evidence="1" id="KW-0732">Signal</keyword>
<dbReference type="Gene3D" id="2.60.40.1120">
    <property type="entry name" value="Carboxypeptidase-like, regulatory domain"/>
    <property type="match status" value="1"/>
</dbReference>
<keyword evidence="4" id="KW-0675">Receptor</keyword>
<dbReference type="Pfam" id="PF07715">
    <property type="entry name" value="Plug"/>
    <property type="match status" value="1"/>
</dbReference>
<keyword evidence="2" id="KW-0998">Cell outer membrane</keyword>
<dbReference type="InterPro" id="IPR039426">
    <property type="entry name" value="TonB-dep_rcpt-like"/>
</dbReference>
<sequence>MKVKSLQKILSMGKCGIIMLCIHCLFVAPVSARFQKQEGIVITGKVTDDKDGALPGVSIKVKGTAIGTSTVADGTYRISAPVGAVLSFKIIGYKAKEEIVRANTTINVVLLTDQQVLDEVVVVGYGTQKKSDITGAVTSIPKDRIDNMVRTDVVQLIQGAAAGLNVTTTAAGANPESGAVLLIRGRKSISASNDPLIILDGIPYNGSLSDINSNDIASLEILKDASAAAIYGSRASNGVLLIQTKQGTKGKVTVRYEYLYGIQRVANFPHLMTGQEYFEFKAGVVSPAGII</sequence>
<dbReference type="GO" id="GO:0009279">
    <property type="term" value="C:cell outer membrane"/>
    <property type="evidence" value="ECO:0007669"/>
    <property type="project" value="UniProtKB-SubCell"/>
</dbReference>
<name>A0A923IU42_9SPHI</name>
<keyword evidence="5" id="KW-1185">Reference proteome</keyword>
<dbReference type="NCBIfam" id="TIGR04057">
    <property type="entry name" value="SusC_RagA_signa"/>
    <property type="match status" value="1"/>
</dbReference>
<reference evidence="4" key="1">
    <citation type="submission" date="2019-11" db="EMBL/GenBank/DDBJ databases">
        <title>Description of Pedobacter sp. LMG 31464T.</title>
        <authorList>
            <person name="Carlier A."/>
            <person name="Qi S."/>
            <person name="Vandamme P."/>
        </authorList>
    </citation>
    <scope>NUCLEOTIDE SEQUENCE</scope>
    <source>
        <strain evidence="4">LMG 31464</strain>
    </source>
</reference>
<evidence type="ECO:0000313" key="5">
    <source>
        <dbReference type="Proteomes" id="UP000601055"/>
    </source>
</evidence>
<dbReference type="SUPFAM" id="SSF49464">
    <property type="entry name" value="Carboxypeptidase regulatory domain-like"/>
    <property type="match status" value="1"/>
</dbReference>
<evidence type="ECO:0000256" key="2">
    <source>
        <dbReference type="PROSITE-ProRule" id="PRU01360"/>
    </source>
</evidence>
<protein>
    <submittedName>
        <fullName evidence="4">TonB-dependent receptor plug domain-containing protein</fullName>
    </submittedName>
</protein>
<dbReference type="PANTHER" id="PTHR30069">
    <property type="entry name" value="TONB-DEPENDENT OUTER MEMBRANE RECEPTOR"/>
    <property type="match status" value="1"/>
</dbReference>
<keyword evidence="2" id="KW-0812">Transmembrane</keyword>
<dbReference type="PANTHER" id="PTHR30069:SF29">
    <property type="entry name" value="HEMOGLOBIN AND HEMOGLOBIN-HAPTOGLOBIN-BINDING PROTEIN 1-RELATED"/>
    <property type="match status" value="1"/>
</dbReference>
<dbReference type="AlphaFoldDB" id="A0A923IU42"/>
<evidence type="ECO:0000313" key="4">
    <source>
        <dbReference type="EMBL" id="MBB2144466.1"/>
    </source>
</evidence>